<keyword evidence="6" id="KW-0472">Membrane</keyword>
<dbReference type="Proteomes" id="UP001154329">
    <property type="component" value="Chromosome 2"/>
</dbReference>
<evidence type="ECO:0000256" key="2">
    <source>
        <dbReference type="ARBA" id="ARBA00056270"/>
    </source>
</evidence>
<dbReference type="Pfam" id="PF01170">
    <property type="entry name" value="UPF0020"/>
    <property type="match status" value="1"/>
</dbReference>
<dbReference type="SUPFAM" id="SSF53335">
    <property type="entry name" value="S-adenosyl-L-methionine-dependent methyltransferases"/>
    <property type="match status" value="1"/>
</dbReference>
<accession>A0A9P0J2K8</accession>
<evidence type="ECO:0000256" key="3">
    <source>
        <dbReference type="ARBA" id="ARBA00065434"/>
    </source>
</evidence>
<evidence type="ECO:0000259" key="7">
    <source>
        <dbReference type="Pfam" id="PF01170"/>
    </source>
</evidence>
<dbReference type="GO" id="GO:0003676">
    <property type="term" value="F:nucleic acid binding"/>
    <property type="evidence" value="ECO:0007669"/>
    <property type="project" value="InterPro"/>
</dbReference>
<dbReference type="GO" id="GO:0008988">
    <property type="term" value="F:rRNA (adenine-N6-)-methyltransferase activity"/>
    <property type="evidence" value="ECO:0007669"/>
    <property type="project" value="TreeGrafter"/>
</dbReference>
<evidence type="ECO:0000313" key="8">
    <source>
        <dbReference type="EMBL" id="CAH1725849.1"/>
    </source>
</evidence>
<protein>
    <recommendedName>
        <fullName evidence="4">tRNA (guanine(10)-N(2))-methyltransferase TRMT11</fullName>
    </recommendedName>
    <alternativeName>
        <fullName evidence="5">tRNA methyltransferase 11 homolog</fullName>
    </alternativeName>
</protein>
<dbReference type="AlphaFoldDB" id="A0A9P0J2K8"/>
<dbReference type="PANTHER" id="PTHR23290">
    <property type="entry name" value="RRNA N6-ADENOSINE-METHYLTRANSFERASE METTL5"/>
    <property type="match status" value="1"/>
</dbReference>
<feature type="transmembrane region" description="Helical" evidence="6">
    <location>
        <begin position="87"/>
        <end position="109"/>
    </location>
</feature>
<gene>
    <name evidence="8" type="ORF">APHIGO_LOCUS6853</name>
</gene>
<evidence type="ECO:0000256" key="6">
    <source>
        <dbReference type="SAM" id="Phobius"/>
    </source>
</evidence>
<dbReference type="InterPro" id="IPR000241">
    <property type="entry name" value="RlmKL-like_Mtase"/>
</dbReference>
<proteinExistence type="predicted"/>
<organism evidence="8 9">
    <name type="scientific">Aphis gossypii</name>
    <name type="common">Cotton aphid</name>
    <dbReference type="NCBI Taxonomy" id="80765"/>
    <lineage>
        <taxon>Eukaryota</taxon>
        <taxon>Metazoa</taxon>
        <taxon>Ecdysozoa</taxon>
        <taxon>Arthropoda</taxon>
        <taxon>Hexapoda</taxon>
        <taxon>Insecta</taxon>
        <taxon>Pterygota</taxon>
        <taxon>Neoptera</taxon>
        <taxon>Paraneoptera</taxon>
        <taxon>Hemiptera</taxon>
        <taxon>Sternorrhyncha</taxon>
        <taxon>Aphidomorpha</taxon>
        <taxon>Aphidoidea</taxon>
        <taxon>Aphididae</taxon>
        <taxon>Aphidini</taxon>
        <taxon>Aphis</taxon>
        <taxon>Aphis</taxon>
    </lineage>
</organism>
<keyword evidence="6" id="KW-0812">Transmembrane</keyword>
<dbReference type="GO" id="GO:0043527">
    <property type="term" value="C:tRNA methyltransferase complex"/>
    <property type="evidence" value="ECO:0007669"/>
    <property type="project" value="UniProtKB-ARBA"/>
</dbReference>
<dbReference type="PANTHER" id="PTHR23290:SF0">
    <property type="entry name" value="RRNA N6-ADENOSINE-METHYLTRANSFERASE METTL5"/>
    <property type="match status" value="1"/>
</dbReference>
<reference evidence="8" key="1">
    <citation type="submission" date="2022-02" db="EMBL/GenBank/DDBJ databases">
        <authorList>
            <person name="King R."/>
        </authorList>
    </citation>
    <scope>NUCLEOTIDE SEQUENCE</scope>
</reference>
<comment type="function">
    <text evidence="2">Catalytic subunit of the TRMT11-TRM112 methyltransferase complex, that specifically mediates the S-adenosyl-L-methionine-dependent N(2)-methylation of guanosine nucleotide at position 10 (m2G10) in tRNAs. This is one of the major tRNA (guanine-N(2))-methyltransferases.</text>
</comment>
<comment type="subunit">
    <text evidence="3">Part of the heterodimeric TRMT11-TRM112 methyltransferase complex; this complex forms an active tRNA methyltransferase, where TRMT112 acts as an activator of the catalytic subunit TRMT11.</text>
</comment>
<sequence>MAAGSMKLKRLQHILEEIETFENPKIELEQYTTSSHIAACILHTAQFVYGDITDKCVADLGCGSGILTIGAALLDARYCTGYIYSTVYIMVLEYLKMFIFVCFICFAGFDIDPSALSLSVENAADRDVSGQCEFILCDVKQIDKSMQLKAFDTVIMNPPFGTREKGADLEFLKMAVSLATNAVYSLHKTSTRKHVISTAKQLGVHPKVIAELRFDLPASYKFHKYNSVDVQVDLIRFTWKST</sequence>
<dbReference type="PROSITE" id="PS00092">
    <property type="entry name" value="N6_MTASE"/>
    <property type="match status" value="1"/>
</dbReference>
<dbReference type="GO" id="GO:0160102">
    <property type="term" value="F:tRNA (guanine(10)-N2)-methyltransferase activity"/>
    <property type="evidence" value="ECO:0007669"/>
    <property type="project" value="UniProtKB-EC"/>
</dbReference>
<dbReference type="InterPro" id="IPR029063">
    <property type="entry name" value="SAM-dependent_MTases_sf"/>
</dbReference>
<dbReference type="InterPro" id="IPR051720">
    <property type="entry name" value="rRNA_MeTrfase/Polyamine_Synth"/>
</dbReference>
<dbReference type="Gene3D" id="3.40.50.150">
    <property type="entry name" value="Vaccinia Virus protein VP39"/>
    <property type="match status" value="1"/>
</dbReference>
<name>A0A9P0J2K8_APHGO</name>
<reference evidence="8" key="2">
    <citation type="submission" date="2022-10" db="EMBL/GenBank/DDBJ databases">
        <authorList>
            <consortium name="ENA_rothamsted_submissions"/>
            <consortium name="culmorum"/>
            <person name="King R."/>
        </authorList>
    </citation>
    <scope>NUCLEOTIDE SEQUENCE</scope>
</reference>
<feature type="domain" description="Ribosomal RNA large subunit methyltransferase K/L-like methyltransferase" evidence="7">
    <location>
        <begin position="36"/>
        <end position="167"/>
    </location>
</feature>
<evidence type="ECO:0000313" key="9">
    <source>
        <dbReference type="Proteomes" id="UP001154329"/>
    </source>
</evidence>
<evidence type="ECO:0000256" key="5">
    <source>
        <dbReference type="ARBA" id="ARBA00075308"/>
    </source>
</evidence>
<keyword evidence="6" id="KW-1133">Transmembrane helix</keyword>
<comment type="catalytic activity">
    <reaction evidence="1">
        <text>guanosine(10) in tRNA + S-adenosyl-L-methionine = N(2)-methylguanosine(10) in tRNA + S-adenosyl-L-homocysteine + H(+)</text>
        <dbReference type="Rhea" id="RHEA:43128"/>
        <dbReference type="Rhea" id="RHEA-COMP:10355"/>
        <dbReference type="Rhea" id="RHEA-COMP:10357"/>
        <dbReference type="ChEBI" id="CHEBI:15378"/>
        <dbReference type="ChEBI" id="CHEBI:57856"/>
        <dbReference type="ChEBI" id="CHEBI:59789"/>
        <dbReference type="ChEBI" id="CHEBI:74269"/>
        <dbReference type="ChEBI" id="CHEBI:74481"/>
        <dbReference type="EC" id="2.1.1.214"/>
    </reaction>
    <physiologicalReaction direction="left-to-right" evidence="1">
        <dbReference type="Rhea" id="RHEA:43129"/>
    </physiologicalReaction>
</comment>
<evidence type="ECO:0000256" key="4">
    <source>
        <dbReference type="ARBA" id="ARBA00067484"/>
    </source>
</evidence>
<evidence type="ECO:0000256" key="1">
    <source>
        <dbReference type="ARBA" id="ARBA00050985"/>
    </source>
</evidence>
<dbReference type="CDD" id="cd02440">
    <property type="entry name" value="AdoMet_MTases"/>
    <property type="match status" value="1"/>
</dbReference>
<dbReference type="EMBL" id="OU899035">
    <property type="protein sequence ID" value="CAH1725849.1"/>
    <property type="molecule type" value="Genomic_DNA"/>
</dbReference>
<dbReference type="InterPro" id="IPR002052">
    <property type="entry name" value="DNA_methylase_N6_adenine_CS"/>
</dbReference>
<keyword evidence="9" id="KW-1185">Reference proteome</keyword>